<feature type="transmembrane region" description="Helical" evidence="8">
    <location>
        <begin position="633"/>
        <end position="652"/>
    </location>
</feature>
<sequence length="750" mass="79114">MAALARWCFRHRRTVLIAWLVAFIGLGFAARTIGDDYKDAFSLPGTDSQAAYDLLAEEFPAASGESASIVLHARSGTLTDPELRTDATEMLATVAGLPHVAEVASPYGADGGSQVSDDGRTAFATITIEGQIADLTADDIKRIVDTARAADGGNLQVEATGNVISFAEQPEQSYSELIGVIAAAIILFVAFGSLIAMTLPLITALVALGIATSIIPLLSHVTTISDISTMLTMLVGLGVGIDYALFIVNRHRIALRAGKSVEEAAISAVNTSGRAVLFAGITVCIALLGMFALGVSFLYGIAVAAALGVAFTMAASVTLLPALLGFYGQKVLSRRERRRIAEHGPEPEHPSGFWWRWAKLIERRPKTLAVVAAALIVVVALPFLSLRLGSSDQGNGAETKTSKRGYDLLADGFGPGFNGPFLIAARTDAPGDAATVERLAERLADTPGVESVLPPRTSPTGGAMTITLFPTTSPQDAETSKLLERLRDDVVPSVVGESGTEVYIGGSTATGEDFSSVLQAKLPLFIGVVVILAFLLLVAVFRSLLIPLTASLMNLLALGAAFGVIVSVFQWGWLGGVFGISGGPVEAFFPVILFAVLFGLSMDYEVFLVSRMHEEWSARRDNRLAVTLGQAETGRVVAAAGAIMTLVFASFILGDDRIMKMFGLGLAMAILIDAFLIRAVLVPALMHLFGKANWWLPGPLDRVLPRLSVEPTVEELGEIVPQAASAGSNGSTIPGQAVPRHRLDKSAGRH</sequence>
<feature type="transmembrane region" description="Helical" evidence="8">
    <location>
        <begin position="587"/>
        <end position="612"/>
    </location>
</feature>
<dbReference type="Gene3D" id="1.20.1640.10">
    <property type="entry name" value="Multidrug efflux transporter AcrB transmembrane domain"/>
    <property type="match status" value="2"/>
</dbReference>
<dbReference type="PANTHER" id="PTHR33406">
    <property type="entry name" value="MEMBRANE PROTEIN MJ1562-RELATED"/>
    <property type="match status" value="1"/>
</dbReference>
<dbReference type="GO" id="GO:0005886">
    <property type="term" value="C:plasma membrane"/>
    <property type="evidence" value="ECO:0007669"/>
    <property type="project" value="UniProtKB-SubCell"/>
</dbReference>
<feature type="domain" description="SSD" evidence="9">
    <location>
        <begin position="201"/>
        <end position="326"/>
    </location>
</feature>
<dbReference type="Pfam" id="PF03176">
    <property type="entry name" value="MMPL"/>
    <property type="match status" value="2"/>
</dbReference>
<keyword evidence="5 8" id="KW-1133">Transmembrane helix</keyword>
<keyword evidence="11" id="KW-1185">Reference proteome</keyword>
<dbReference type="PANTHER" id="PTHR33406:SF11">
    <property type="entry name" value="MEMBRANE PROTEIN SCO6666-RELATED"/>
    <property type="match status" value="1"/>
</dbReference>
<accession>A0A937RUD5</accession>
<feature type="transmembrane region" description="Helical" evidence="8">
    <location>
        <begin position="275"/>
        <end position="299"/>
    </location>
</feature>
<feature type="transmembrane region" description="Helical" evidence="8">
    <location>
        <begin position="305"/>
        <end position="328"/>
    </location>
</feature>
<reference evidence="10" key="1">
    <citation type="submission" date="2020-12" db="EMBL/GenBank/DDBJ databases">
        <title>Genomic characterization of non-nitrogen-fixing Frankia strains.</title>
        <authorList>
            <person name="Carlos-Shanley C."/>
            <person name="Guerra T."/>
            <person name="Hahn D."/>
        </authorList>
    </citation>
    <scope>NUCLEOTIDE SEQUENCE</scope>
    <source>
        <strain evidence="10">CN6</strain>
    </source>
</reference>
<evidence type="ECO:0000313" key="11">
    <source>
        <dbReference type="Proteomes" id="UP000604475"/>
    </source>
</evidence>
<comment type="subcellular location">
    <subcellularLocation>
        <location evidence="1">Cell membrane</location>
        <topology evidence="1">Multi-pass membrane protein</topology>
    </subcellularLocation>
</comment>
<feature type="transmembrane region" description="Helical" evidence="8">
    <location>
        <begin position="524"/>
        <end position="545"/>
    </location>
</feature>
<evidence type="ECO:0000256" key="6">
    <source>
        <dbReference type="ARBA" id="ARBA00023136"/>
    </source>
</evidence>
<dbReference type="SUPFAM" id="SSF82866">
    <property type="entry name" value="Multidrug efflux transporter AcrB transmembrane domain"/>
    <property type="match status" value="2"/>
</dbReference>
<evidence type="ECO:0000256" key="2">
    <source>
        <dbReference type="ARBA" id="ARBA00010157"/>
    </source>
</evidence>
<name>A0A937RUD5_9ACTN</name>
<keyword evidence="4 8" id="KW-0812">Transmembrane</keyword>
<keyword evidence="6 8" id="KW-0472">Membrane</keyword>
<organism evidence="10 11">
    <name type="scientific">Frankia nepalensis</name>
    <dbReference type="NCBI Taxonomy" id="1836974"/>
    <lineage>
        <taxon>Bacteria</taxon>
        <taxon>Bacillati</taxon>
        <taxon>Actinomycetota</taxon>
        <taxon>Actinomycetes</taxon>
        <taxon>Frankiales</taxon>
        <taxon>Frankiaceae</taxon>
        <taxon>Frankia</taxon>
    </lineage>
</organism>
<feature type="region of interest" description="Disordered" evidence="7">
    <location>
        <begin position="724"/>
        <end position="750"/>
    </location>
</feature>
<gene>
    <name evidence="10" type="ORF">I7412_41315</name>
</gene>
<dbReference type="InterPro" id="IPR000731">
    <property type="entry name" value="SSD"/>
</dbReference>
<dbReference type="InterPro" id="IPR050545">
    <property type="entry name" value="Mycobact_MmpL"/>
</dbReference>
<keyword evidence="3" id="KW-1003">Cell membrane</keyword>
<evidence type="ECO:0000256" key="4">
    <source>
        <dbReference type="ARBA" id="ARBA00022692"/>
    </source>
</evidence>
<dbReference type="InterPro" id="IPR004869">
    <property type="entry name" value="MMPL_dom"/>
</dbReference>
<feature type="transmembrane region" description="Helical" evidence="8">
    <location>
        <begin position="202"/>
        <end position="221"/>
    </location>
</feature>
<dbReference type="RefSeq" id="WP_203004625.1">
    <property type="nucleotide sequence ID" value="NZ_JADWYU010000108.1"/>
</dbReference>
<proteinExistence type="inferred from homology"/>
<evidence type="ECO:0000256" key="5">
    <source>
        <dbReference type="ARBA" id="ARBA00022989"/>
    </source>
</evidence>
<dbReference type="AlphaFoldDB" id="A0A937RUD5"/>
<feature type="transmembrane region" description="Helical" evidence="8">
    <location>
        <begin position="227"/>
        <end position="248"/>
    </location>
</feature>
<protein>
    <submittedName>
        <fullName evidence="10">MMPL family transporter</fullName>
    </submittedName>
</protein>
<dbReference type="Proteomes" id="UP000604475">
    <property type="component" value="Unassembled WGS sequence"/>
</dbReference>
<feature type="compositionally biased region" description="Polar residues" evidence="7">
    <location>
        <begin position="725"/>
        <end position="734"/>
    </location>
</feature>
<dbReference type="PROSITE" id="PS50156">
    <property type="entry name" value="SSD"/>
    <property type="match status" value="1"/>
</dbReference>
<evidence type="ECO:0000313" key="10">
    <source>
        <dbReference type="EMBL" id="MBL7633489.1"/>
    </source>
</evidence>
<evidence type="ECO:0000256" key="8">
    <source>
        <dbReference type="SAM" id="Phobius"/>
    </source>
</evidence>
<feature type="transmembrane region" description="Helical" evidence="8">
    <location>
        <begin position="177"/>
        <end position="195"/>
    </location>
</feature>
<evidence type="ECO:0000256" key="7">
    <source>
        <dbReference type="SAM" id="MobiDB-lite"/>
    </source>
</evidence>
<feature type="transmembrane region" description="Helical" evidence="8">
    <location>
        <begin position="367"/>
        <end position="386"/>
    </location>
</feature>
<evidence type="ECO:0000256" key="1">
    <source>
        <dbReference type="ARBA" id="ARBA00004651"/>
    </source>
</evidence>
<comment type="similarity">
    <text evidence="2">Belongs to the resistance-nodulation-cell division (RND) (TC 2.A.6) family. MmpL subfamily.</text>
</comment>
<evidence type="ECO:0000256" key="3">
    <source>
        <dbReference type="ARBA" id="ARBA00022475"/>
    </source>
</evidence>
<feature type="transmembrane region" description="Helical" evidence="8">
    <location>
        <begin position="552"/>
        <end position="575"/>
    </location>
</feature>
<comment type="caution">
    <text evidence="10">The sequence shown here is derived from an EMBL/GenBank/DDBJ whole genome shotgun (WGS) entry which is preliminary data.</text>
</comment>
<dbReference type="EMBL" id="JAEACQ010000384">
    <property type="protein sequence ID" value="MBL7633489.1"/>
    <property type="molecule type" value="Genomic_DNA"/>
</dbReference>
<evidence type="ECO:0000259" key="9">
    <source>
        <dbReference type="PROSITE" id="PS50156"/>
    </source>
</evidence>
<feature type="transmembrane region" description="Helical" evidence="8">
    <location>
        <begin position="658"/>
        <end position="681"/>
    </location>
</feature>